<evidence type="ECO:0000259" key="4">
    <source>
        <dbReference type="Pfam" id="PF01179"/>
    </source>
</evidence>
<dbReference type="GO" id="GO:0048038">
    <property type="term" value="F:quinone binding"/>
    <property type="evidence" value="ECO:0007669"/>
    <property type="project" value="InterPro"/>
</dbReference>
<dbReference type="GO" id="GO:0005886">
    <property type="term" value="C:plasma membrane"/>
    <property type="evidence" value="ECO:0007669"/>
    <property type="project" value="TreeGrafter"/>
</dbReference>
<keyword evidence="3" id="KW-0560">Oxidoreductase</keyword>
<keyword evidence="1 3" id="KW-0801">TPQ</keyword>
<dbReference type="Gene3D" id="2.70.98.20">
    <property type="entry name" value="Copper amine oxidase, catalytic domain"/>
    <property type="match status" value="1"/>
</dbReference>
<evidence type="ECO:0000313" key="5">
    <source>
        <dbReference type="EMBL" id="KAF6031008.1"/>
    </source>
</evidence>
<dbReference type="InterPro" id="IPR015798">
    <property type="entry name" value="Cu_amine_oxidase_C"/>
</dbReference>
<keyword evidence="3" id="KW-0186">Copper</keyword>
<comment type="cofactor">
    <cofactor evidence="3">
        <name>Cu cation</name>
        <dbReference type="ChEBI" id="CHEBI:23378"/>
    </cofactor>
    <text evidence="3">Contains 1 topaquinone per subunit.</text>
</comment>
<dbReference type="AlphaFoldDB" id="A0A7J7K098"/>
<dbReference type="GO" id="GO:0005507">
    <property type="term" value="F:copper ion binding"/>
    <property type="evidence" value="ECO:0007669"/>
    <property type="project" value="InterPro"/>
</dbReference>
<dbReference type="SUPFAM" id="SSF49998">
    <property type="entry name" value="Amine oxidase catalytic domain"/>
    <property type="match status" value="1"/>
</dbReference>
<name>A0A7J7K098_BUGNE</name>
<dbReference type="GO" id="GO:0008131">
    <property type="term" value="F:primary methylamine oxidase activity"/>
    <property type="evidence" value="ECO:0007669"/>
    <property type="project" value="InterPro"/>
</dbReference>
<dbReference type="InterPro" id="IPR049948">
    <property type="entry name" value="Cu_Am_ox_TPQ-bd"/>
</dbReference>
<dbReference type="EMBL" id="VXIV02001644">
    <property type="protein sequence ID" value="KAF6031008.1"/>
    <property type="molecule type" value="Genomic_DNA"/>
</dbReference>
<keyword evidence="3" id="KW-0479">Metal-binding</keyword>
<dbReference type="OrthoDB" id="5379943at2759"/>
<dbReference type="PANTHER" id="PTHR10638">
    <property type="entry name" value="COPPER AMINE OXIDASE"/>
    <property type="match status" value="1"/>
</dbReference>
<dbReference type="PROSITE" id="PS01164">
    <property type="entry name" value="COPPER_AMINE_OXID_1"/>
    <property type="match status" value="1"/>
</dbReference>
<evidence type="ECO:0000256" key="3">
    <source>
        <dbReference type="RuleBase" id="RU000672"/>
    </source>
</evidence>
<comment type="PTM">
    <text evidence="2 3">Topaquinone (TPQ) is generated by copper-dependent autoxidation of a specific tyrosyl residue.</text>
</comment>
<feature type="active site" description="Schiff-base intermediate with substrate; via topaquinone" evidence="1">
    <location>
        <position position="154"/>
    </location>
</feature>
<proteinExistence type="inferred from homology"/>
<protein>
    <recommendedName>
        <fullName evidence="3">Amine oxidase</fullName>
        <ecNumber evidence="3">1.4.3.-</ecNumber>
    </recommendedName>
</protein>
<comment type="caution">
    <text evidence="5">The sequence shown here is derived from an EMBL/GenBank/DDBJ whole genome shotgun (WGS) entry which is preliminary data.</text>
</comment>
<keyword evidence="6" id="KW-1185">Reference proteome</keyword>
<feature type="domain" description="Copper amine oxidase catalytic" evidence="4">
    <location>
        <begin position="3"/>
        <end position="403"/>
    </location>
</feature>
<dbReference type="PANTHER" id="PTHR10638:SF20">
    <property type="entry name" value="AMINE OXIDASE"/>
    <property type="match status" value="1"/>
</dbReference>
<dbReference type="InterPro" id="IPR000269">
    <property type="entry name" value="Cu_amine_oxidase"/>
</dbReference>
<dbReference type="EC" id="1.4.3.-" evidence="3"/>
<dbReference type="InterPro" id="IPR036460">
    <property type="entry name" value="Cu_amine_oxidase_C_sf"/>
</dbReference>
<accession>A0A7J7K098</accession>
<gene>
    <name evidence="5" type="ORF">EB796_010673</name>
</gene>
<sequence length="440" mass="49730">MAVSGSAVEWLGWSFNIHPRTVTGIQLFNVQYKKERIAYELSMQDILVLYSGGAPDDYFKSYFDNGWSIGAASTPLVRGVDCPQDAVYMNSNTYIVGKDQGVSINDSICIFEHRNSIPLHRHYSSSFLDGSYRYAFSMPDSVLIVRQILTLWNYDYIFDYEFHQNGVIELKVSSTGYVAVTTNLDGSTNSHGYVINDGWKATANLHQHIFNFRLDLDIDGINNNFKTIDISKTTPTKHDFSGAKTWSQIIMQESVIDNEQDAAIRYDFSRPKLYVMYDNKTSKQRGYRIQSNNFHNPVLSDSSPLLAGGASWTKYQLAVTKFNESETTTASAFVQGDPFNPAINFDDFIENNDKLTNEDLVAWVTVGLHHIPTYEDLPVTSTPGKTLSVVLAPFNYFERDPAIHSRDAAVFWHEVIQKPDGILYQNDTCLVPNVKPSVYP</sequence>
<dbReference type="Pfam" id="PF01179">
    <property type="entry name" value="Cu_amine_oxid"/>
    <property type="match status" value="1"/>
</dbReference>
<comment type="similarity">
    <text evidence="3">Belongs to the copper/topaquinone oxidase family.</text>
</comment>
<feature type="modified residue" description="2',4',5'-topaquinone" evidence="2">
    <location>
        <position position="154"/>
    </location>
</feature>
<evidence type="ECO:0000256" key="2">
    <source>
        <dbReference type="PIRSR" id="PIRSR600269-51"/>
    </source>
</evidence>
<feature type="active site" description="Proton acceptor" evidence="1">
    <location>
        <position position="64"/>
    </location>
</feature>
<evidence type="ECO:0000256" key="1">
    <source>
        <dbReference type="PIRSR" id="PIRSR600269-50"/>
    </source>
</evidence>
<organism evidence="5 6">
    <name type="scientific">Bugula neritina</name>
    <name type="common">Brown bryozoan</name>
    <name type="synonym">Sertularia neritina</name>
    <dbReference type="NCBI Taxonomy" id="10212"/>
    <lineage>
        <taxon>Eukaryota</taxon>
        <taxon>Metazoa</taxon>
        <taxon>Spiralia</taxon>
        <taxon>Lophotrochozoa</taxon>
        <taxon>Bryozoa</taxon>
        <taxon>Gymnolaemata</taxon>
        <taxon>Cheilostomatida</taxon>
        <taxon>Flustrina</taxon>
        <taxon>Buguloidea</taxon>
        <taxon>Bugulidae</taxon>
        <taxon>Bugula</taxon>
    </lineage>
</organism>
<dbReference type="InterPro" id="IPR049947">
    <property type="entry name" value="Cu_Am_Ox_Cu-bd"/>
</dbReference>
<evidence type="ECO:0000313" key="6">
    <source>
        <dbReference type="Proteomes" id="UP000593567"/>
    </source>
</evidence>
<dbReference type="PRINTS" id="PR00766">
    <property type="entry name" value="CUDAOXIDASE"/>
</dbReference>
<reference evidence="5" key="1">
    <citation type="submission" date="2020-06" db="EMBL/GenBank/DDBJ databases">
        <title>Draft genome of Bugula neritina, a colonial animal packing powerful symbionts and potential medicines.</title>
        <authorList>
            <person name="Rayko M."/>
        </authorList>
    </citation>
    <scope>NUCLEOTIDE SEQUENCE [LARGE SCALE GENOMIC DNA]</scope>
    <source>
        <strain evidence="5">Kwan_BN1</strain>
    </source>
</reference>
<dbReference type="PROSITE" id="PS01165">
    <property type="entry name" value="COPPER_AMINE_OXID_2"/>
    <property type="match status" value="1"/>
</dbReference>
<dbReference type="GO" id="GO:0009308">
    <property type="term" value="P:amine metabolic process"/>
    <property type="evidence" value="ECO:0007669"/>
    <property type="project" value="UniProtKB-UniRule"/>
</dbReference>
<dbReference type="Proteomes" id="UP000593567">
    <property type="component" value="Unassembled WGS sequence"/>
</dbReference>